<feature type="non-terminal residue" evidence="1">
    <location>
        <position position="1"/>
    </location>
</feature>
<comment type="caution">
    <text evidence="1">The sequence shown here is derived from an EMBL/GenBank/DDBJ whole genome shotgun (WGS) entry which is preliminary data.</text>
</comment>
<proteinExistence type="predicted"/>
<dbReference type="AlphaFoldDB" id="A0A0F8XKJ3"/>
<gene>
    <name evidence="1" type="ORF">LCGC14_1210990</name>
</gene>
<organism evidence="1">
    <name type="scientific">marine sediment metagenome</name>
    <dbReference type="NCBI Taxonomy" id="412755"/>
    <lineage>
        <taxon>unclassified sequences</taxon>
        <taxon>metagenomes</taxon>
        <taxon>ecological metagenomes</taxon>
    </lineage>
</organism>
<accession>A0A0F8XKJ3</accession>
<reference evidence="1" key="1">
    <citation type="journal article" date="2015" name="Nature">
        <title>Complex archaea that bridge the gap between prokaryotes and eukaryotes.</title>
        <authorList>
            <person name="Spang A."/>
            <person name="Saw J.H."/>
            <person name="Jorgensen S.L."/>
            <person name="Zaremba-Niedzwiedzka K."/>
            <person name="Martijn J."/>
            <person name="Lind A.E."/>
            <person name="van Eijk R."/>
            <person name="Schleper C."/>
            <person name="Guy L."/>
            <person name="Ettema T.J."/>
        </authorList>
    </citation>
    <scope>NUCLEOTIDE SEQUENCE</scope>
</reference>
<evidence type="ECO:0000313" key="1">
    <source>
        <dbReference type="EMBL" id="KKK42629.1"/>
    </source>
</evidence>
<dbReference type="EMBL" id="LAZR01070316">
    <property type="protein sequence ID" value="KKK42629.1"/>
    <property type="molecule type" value="Genomic_DNA"/>
</dbReference>
<sequence>FLSYVSPSYEYYYDATYLNGIALMNICSILDTAKEKYRHII</sequence>
<name>A0A0F8XKJ3_9ZZZZ</name>
<protein>
    <submittedName>
        <fullName evidence="1">Uncharacterized protein</fullName>
    </submittedName>
</protein>